<reference evidence="3 4" key="1">
    <citation type="journal article" date="2019" name="Int. J. Syst. Evol. Microbiol.">
        <title>Lactobacillus salitolerans sp. nov., a novel lactic acid bacterium isolated from spent mushroom substrates.</title>
        <authorList>
            <person name="Tohno M."/>
            <person name="Tanizawa Y."/>
            <person name="Kojima Y."/>
            <person name="Sakamoto M."/>
            <person name="Nakamura Y."/>
            <person name="Ohkuma M."/>
            <person name="Kobayashi H."/>
        </authorList>
    </citation>
    <scope>NUCLEOTIDE SEQUENCE [LARGE SCALE GENOMIC DNA]</scope>
    <source>
        <strain evidence="3 4">YK43</strain>
    </source>
</reference>
<dbReference type="Proteomes" id="UP000286848">
    <property type="component" value="Unassembled WGS sequence"/>
</dbReference>
<dbReference type="FunFam" id="3.40.50.2000:FF:000136">
    <property type="entry name" value="Glycosyl transferase, group 1"/>
    <property type="match status" value="1"/>
</dbReference>
<dbReference type="Pfam" id="PF00534">
    <property type="entry name" value="Glycos_transf_1"/>
    <property type="match status" value="1"/>
</dbReference>
<proteinExistence type="predicted"/>
<keyword evidence="3" id="KW-0808">Transferase</keyword>
<protein>
    <submittedName>
        <fullName evidence="3">Glycosyltransferase</fullName>
    </submittedName>
</protein>
<dbReference type="RefSeq" id="WP_124977709.1">
    <property type="nucleotide sequence ID" value="NZ_BFFP01000035.1"/>
</dbReference>
<dbReference type="InterPro" id="IPR050194">
    <property type="entry name" value="Glycosyltransferase_grp1"/>
</dbReference>
<accession>A0A401IV46</accession>
<evidence type="ECO:0000259" key="2">
    <source>
        <dbReference type="Pfam" id="PF13439"/>
    </source>
</evidence>
<dbReference type="InterPro" id="IPR028098">
    <property type="entry name" value="Glyco_trans_4-like_N"/>
</dbReference>
<dbReference type="GO" id="GO:0016758">
    <property type="term" value="F:hexosyltransferase activity"/>
    <property type="evidence" value="ECO:0007669"/>
    <property type="project" value="TreeGrafter"/>
</dbReference>
<keyword evidence="4" id="KW-1185">Reference proteome</keyword>
<dbReference type="SUPFAM" id="SSF53756">
    <property type="entry name" value="UDP-Glycosyltransferase/glycogen phosphorylase"/>
    <property type="match status" value="1"/>
</dbReference>
<feature type="domain" description="Glycosyltransferase subfamily 4-like N-terminal" evidence="2">
    <location>
        <begin position="14"/>
        <end position="183"/>
    </location>
</feature>
<dbReference type="AlphaFoldDB" id="A0A401IV46"/>
<dbReference type="Pfam" id="PF13439">
    <property type="entry name" value="Glyco_transf_4"/>
    <property type="match status" value="1"/>
</dbReference>
<evidence type="ECO:0000313" key="3">
    <source>
        <dbReference type="EMBL" id="GBG95420.1"/>
    </source>
</evidence>
<dbReference type="EMBL" id="BFFP01000035">
    <property type="protein sequence ID" value="GBG95420.1"/>
    <property type="molecule type" value="Genomic_DNA"/>
</dbReference>
<sequence>MNIGIFTDTYYPQVSGVATSIKTLREQLEILGHNVYIFTTTDPNVEKNVFERNVFRFTSVPFVSFTDRRIAVRGLFQAYQIAKELNLDVVHTQTEFSMGLIGKFVAKNLKIPCVHTYHTMYEDYLHYVLKGKVLRPAHVEKLSRTFCEHLSGIVAPSVRVLDTLTNYRVTAPIEVIPTGVDLHKFEGKPDPYLREKYGVSQDTPLLLTVSRLAYEKDIDRLINAFPIIQKQVPEVKLMICGDGPAKDDLVAQVKQLKLSDDVIFTGEIDHDEVPAYYHMADLFVSTSISESQGLTFIEALAAGLKVVAASGPYTDQLLDNKNLGATFETPVQFTQKVIEYLQEPAKYTDLSYRDQKLASISAENFGEQIVQFYLESIELYAETRADHSRESI</sequence>
<dbReference type="OrthoDB" id="9802525at2"/>
<dbReference type="PANTHER" id="PTHR45947:SF3">
    <property type="entry name" value="SULFOQUINOVOSYL TRANSFERASE SQD2"/>
    <property type="match status" value="1"/>
</dbReference>
<name>A0A401IV46_9LACO</name>
<comment type="caution">
    <text evidence="3">The sequence shown here is derived from an EMBL/GenBank/DDBJ whole genome shotgun (WGS) entry which is preliminary data.</text>
</comment>
<evidence type="ECO:0000259" key="1">
    <source>
        <dbReference type="Pfam" id="PF00534"/>
    </source>
</evidence>
<feature type="domain" description="Glycosyl transferase family 1" evidence="1">
    <location>
        <begin position="194"/>
        <end position="355"/>
    </location>
</feature>
<gene>
    <name evidence="3" type="ORF">LFYK43_18790</name>
</gene>
<dbReference type="PANTHER" id="PTHR45947">
    <property type="entry name" value="SULFOQUINOVOSYL TRANSFERASE SQD2"/>
    <property type="match status" value="1"/>
</dbReference>
<dbReference type="CDD" id="cd03817">
    <property type="entry name" value="GT4_UGDG-like"/>
    <property type="match status" value="1"/>
</dbReference>
<evidence type="ECO:0000313" key="4">
    <source>
        <dbReference type="Proteomes" id="UP000286848"/>
    </source>
</evidence>
<organism evidence="3 4">
    <name type="scientific">Ligilactobacillus salitolerans</name>
    <dbReference type="NCBI Taxonomy" id="1808352"/>
    <lineage>
        <taxon>Bacteria</taxon>
        <taxon>Bacillati</taxon>
        <taxon>Bacillota</taxon>
        <taxon>Bacilli</taxon>
        <taxon>Lactobacillales</taxon>
        <taxon>Lactobacillaceae</taxon>
        <taxon>Ligilactobacillus</taxon>
    </lineage>
</organism>
<dbReference type="InterPro" id="IPR001296">
    <property type="entry name" value="Glyco_trans_1"/>
</dbReference>
<dbReference type="Gene3D" id="3.40.50.2000">
    <property type="entry name" value="Glycogen Phosphorylase B"/>
    <property type="match status" value="2"/>
</dbReference>